<feature type="repeat" description="ANK" evidence="3">
    <location>
        <begin position="1155"/>
        <end position="1187"/>
    </location>
</feature>
<dbReference type="Gene3D" id="1.25.40.20">
    <property type="entry name" value="Ankyrin repeat-containing domain"/>
    <property type="match status" value="5"/>
</dbReference>
<dbReference type="InterPro" id="IPR027417">
    <property type="entry name" value="P-loop_NTPase"/>
</dbReference>
<dbReference type="PANTHER" id="PTHR24188:SF29">
    <property type="entry name" value="GH09064P"/>
    <property type="match status" value="1"/>
</dbReference>
<feature type="repeat" description="ANK" evidence="3">
    <location>
        <begin position="1089"/>
        <end position="1121"/>
    </location>
</feature>
<dbReference type="InterPro" id="IPR002110">
    <property type="entry name" value="Ankyrin_rpt"/>
</dbReference>
<evidence type="ECO:0000259" key="5">
    <source>
        <dbReference type="Pfam" id="PF24883"/>
    </source>
</evidence>
<dbReference type="Pfam" id="PF00023">
    <property type="entry name" value="Ank"/>
    <property type="match status" value="2"/>
</dbReference>
<evidence type="ECO:0000256" key="1">
    <source>
        <dbReference type="ARBA" id="ARBA00022737"/>
    </source>
</evidence>
<dbReference type="Pfam" id="PF06985">
    <property type="entry name" value="HET"/>
    <property type="match status" value="1"/>
</dbReference>
<feature type="repeat" description="ANK" evidence="3">
    <location>
        <begin position="923"/>
        <end position="956"/>
    </location>
</feature>
<feature type="repeat" description="ANK" evidence="3">
    <location>
        <begin position="1122"/>
        <end position="1154"/>
    </location>
</feature>
<feature type="domain" description="Heterokaryon incompatibility" evidence="4">
    <location>
        <begin position="46"/>
        <end position="135"/>
    </location>
</feature>
<gene>
    <name evidence="6" type="ORF">PV06_03300</name>
</gene>
<feature type="repeat" description="ANK" evidence="3">
    <location>
        <begin position="1341"/>
        <end position="1373"/>
    </location>
</feature>
<dbReference type="SUPFAM" id="SSF52540">
    <property type="entry name" value="P-loop containing nucleoside triphosphate hydrolases"/>
    <property type="match status" value="1"/>
</dbReference>
<dbReference type="EMBL" id="KN847334">
    <property type="protein sequence ID" value="KIW44861.1"/>
    <property type="molecule type" value="Genomic_DNA"/>
</dbReference>
<dbReference type="PROSITE" id="PS50297">
    <property type="entry name" value="ANK_REP_REGION"/>
    <property type="match status" value="10"/>
</dbReference>
<dbReference type="STRING" id="215243.A0A0D2AYG3"/>
<feature type="repeat" description="ANK" evidence="3">
    <location>
        <begin position="957"/>
        <end position="989"/>
    </location>
</feature>
<feature type="repeat" description="ANK" evidence="3">
    <location>
        <begin position="1023"/>
        <end position="1055"/>
    </location>
</feature>
<dbReference type="Proteomes" id="UP000053342">
    <property type="component" value="Unassembled WGS sequence"/>
</dbReference>
<dbReference type="Pfam" id="PF24883">
    <property type="entry name" value="NPHP3_N"/>
    <property type="match status" value="1"/>
</dbReference>
<feature type="repeat" description="ANK" evidence="3">
    <location>
        <begin position="1308"/>
        <end position="1340"/>
    </location>
</feature>
<dbReference type="Pfam" id="PF12796">
    <property type="entry name" value="Ank_2"/>
    <property type="match status" value="4"/>
</dbReference>
<dbReference type="SUPFAM" id="SSF48403">
    <property type="entry name" value="Ankyrin repeat"/>
    <property type="match status" value="3"/>
</dbReference>
<dbReference type="InterPro" id="IPR056884">
    <property type="entry name" value="NPHP3-like_N"/>
</dbReference>
<dbReference type="HOGENOM" id="CLU_000288_34_14_1"/>
<evidence type="ECO:0000256" key="3">
    <source>
        <dbReference type="PROSITE-ProRule" id="PRU00023"/>
    </source>
</evidence>
<feature type="repeat" description="ANK" evidence="3">
    <location>
        <begin position="990"/>
        <end position="1022"/>
    </location>
</feature>
<dbReference type="OrthoDB" id="194358at2759"/>
<dbReference type="InterPro" id="IPR010730">
    <property type="entry name" value="HET"/>
</dbReference>
<name>A0A0D2AYG3_9EURO</name>
<dbReference type="PANTHER" id="PTHR24188">
    <property type="entry name" value="ANKYRIN REPEAT PROTEIN"/>
    <property type="match status" value="1"/>
</dbReference>
<organism evidence="6 7">
    <name type="scientific">Exophiala oligosperma</name>
    <dbReference type="NCBI Taxonomy" id="215243"/>
    <lineage>
        <taxon>Eukaryota</taxon>
        <taxon>Fungi</taxon>
        <taxon>Dikarya</taxon>
        <taxon>Ascomycota</taxon>
        <taxon>Pezizomycotina</taxon>
        <taxon>Eurotiomycetes</taxon>
        <taxon>Chaetothyriomycetidae</taxon>
        <taxon>Chaetothyriales</taxon>
        <taxon>Herpotrichiellaceae</taxon>
        <taxon>Exophiala</taxon>
    </lineage>
</organism>
<evidence type="ECO:0000313" key="7">
    <source>
        <dbReference type="Proteomes" id="UP000053342"/>
    </source>
</evidence>
<proteinExistence type="predicted"/>
<dbReference type="GeneID" id="27355374"/>
<sequence length="1400" mass="157572">MIISHIPQPPRHHVSLFEHIDQSNELDDEEVSMNLTDDLDADIPPYAILSHTWGPDQEEVTLKDLEDGIASNKEGYIKIQFCADQVRKDDLHHFWIDTCCIDKTNLVELSEAIVSMFRWYANAERCYVFLSDVSACKRDSTGSTGIWESAFRRSKWFKRGWTLQELLAPRRVDFYSRERVWLGDKDTLERVIHDVTRIPVEVLRGCSLEDFSPEERMRWLAGRETKKTEDMAYCLFGIFDVSMPIVYGEGDRAFDRLKDAIARDYRRQLEGIGQSLVHSHSSSLIVRGSGRSSTPTEGARLVNHRKTMLASLGFEQMDSRRSTIKPAYSSTCQWLLKHCAYLDWIDPEQLSQHCGFLWINGKPGAGKSTLVKFALANADKARSESEIILSFFFNARGDELERSTIGMYRALLFQLLTKMTDLQDLLDDVNNISGQGGSSAWTVETLCRLLSAATARLGHRRIKCFIDALDECDEEQVQEMVFFFEELSQTALEREAQLYVCFASRHYPTIDIRNGRQLTLENEEGHAHDLAKYVQRHLRAGARRDLEEVRVQIQEKANGVFMWAVLVVPILNDEYKSGRIPAVKKRLQEIPDKLSDLFRTILRRDCANMNDLLLCLRWILFAKRPLRREEFYFAMWAGLDPDSDAMAVWDSEHITVDDMNRFVLSSSKGLAELTKSKTPTVQFIHESVRDFLLKDNGLCELWPDLENNLYSTSHDQLKQCCRTYLHVDVSGLVPSDQHLPKASSESAKNLRQALTNKLPFLDYASRYVLCHADEAATGVSQDDFLRDFALGSWVKIHNLLAPYDTRRYTSAVTLLYILAEKNLAMLVRTTCKDGAKMGVRGERYQFPLFAALANGHRDVVRALLQQNGEAPTEDITADLEFSRAFSARKDHTPLSWALDRGHRALAEVLMTFTDINCNLKGLEGRTVLSLAAIHGHGRIVNSLLAIEGVDVNSTDKSRRTPLSYAAERGHQEVVQILLDRNAELELKDFTGKTALHWAASGESDTIVECLLAKHANIEATDSHGMTVLMWAAKYGQESIVRLLLDEDANIEATDKIGKTVLIWAVQNGRESIVRLLLDKNADIEVTDNDGMTALIWAAQNGRESIVRLLLAKDANIEATGSDGMTVLMWAAKYGQESIVRLLLDKDANIEATDKTGKTALLWAVTRRQYTIIDLVTARGANIDVRDEHGRTPLSHAAENGDKHSVQLLLARHANVTAEDENGRTPLLWAVGDDVATHFSATTQLSLATSTAACRALLDNEMQLRLLEQQNKKMFMMARGEQDELRRPPVGTVKLLLTKDSKVDARGVSGKTALILAAQKGFTAVVRQLLRNNADVEARDNFGRTALLWAAETGRTEIVQQLLDMGANTEVEDHEGQTGIALAGKNQHVGIVELLQQPTTN</sequence>
<accession>A0A0D2AYG3</accession>
<keyword evidence="2 3" id="KW-0040">ANK repeat</keyword>
<protein>
    <submittedName>
        <fullName evidence="6">Uncharacterized protein</fullName>
    </submittedName>
</protein>
<dbReference type="InterPro" id="IPR036770">
    <property type="entry name" value="Ankyrin_rpt-contain_sf"/>
</dbReference>
<feature type="repeat" description="ANK" evidence="3">
    <location>
        <begin position="1056"/>
        <end position="1088"/>
    </location>
</feature>
<reference evidence="6 7" key="1">
    <citation type="submission" date="2015-01" db="EMBL/GenBank/DDBJ databases">
        <title>The Genome Sequence of Exophiala oligosperma CBS72588.</title>
        <authorList>
            <consortium name="The Broad Institute Genomics Platform"/>
            <person name="Cuomo C."/>
            <person name="de Hoog S."/>
            <person name="Gorbushina A."/>
            <person name="Stielow B."/>
            <person name="Teixiera M."/>
            <person name="Abouelleil A."/>
            <person name="Chapman S.B."/>
            <person name="Priest M."/>
            <person name="Young S.K."/>
            <person name="Wortman J."/>
            <person name="Nusbaum C."/>
            <person name="Birren B."/>
        </authorList>
    </citation>
    <scope>NUCLEOTIDE SEQUENCE [LARGE SCALE GENOMIC DNA]</scope>
    <source>
        <strain evidence="6 7">CBS 72588</strain>
    </source>
</reference>
<evidence type="ECO:0000259" key="4">
    <source>
        <dbReference type="Pfam" id="PF06985"/>
    </source>
</evidence>
<dbReference type="PROSITE" id="PS50088">
    <property type="entry name" value="ANK_REPEAT"/>
    <property type="match status" value="11"/>
</dbReference>
<feature type="domain" description="Nephrocystin 3-like N-terminal" evidence="5">
    <location>
        <begin position="331"/>
        <end position="505"/>
    </location>
</feature>
<evidence type="ECO:0000313" key="6">
    <source>
        <dbReference type="EMBL" id="KIW44861.1"/>
    </source>
</evidence>
<keyword evidence="1" id="KW-0677">Repeat</keyword>
<dbReference type="VEuPathDB" id="FungiDB:PV06_03300"/>
<evidence type="ECO:0000256" key="2">
    <source>
        <dbReference type="ARBA" id="ARBA00023043"/>
    </source>
</evidence>
<dbReference type="RefSeq" id="XP_016265077.1">
    <property type="nucleotide sequence ID" value="XM_016404072.1"/>
</dbReference>
<dbReference type="SMART" id="SM00248">
    <property type="entry name" value="ANK"/>
    <property type="match status" value="13"/>
</dbReference>
<keyword evidence="7" id="KW-1185">Reference proteome</keyword>
<dbReference type="Gene3D" id="3.40.50.300">
    <property type="entry name" value="P-loop containing nucleotide triphosphate hydrolases"/>
    <property type="match status" value="1"/>
</dbReference>
<feature type="repeat" description="ANK" evidence="3">
    <location>
        <begin position="1188"/>
        <end position="1220"/>
    </location>
</feature>